<name>A0ABN8DM56_9VIBR</name>
<dbReference type="RefSeq" id="WP_237485953.1">
    <property type="nucleotide sequence ID" value="NZ_CAKLCM010000003.1"/>
</dbReference>
<sequence>MSRYQFFTYPYNQITDFTYLDVDSKDYIINKQALIEQRFELDGAPVVADSAQEAVEKYNCNFSRVSQEQAKAGVSYTLIMGLVALWKWIRQSKS</sequence>
<keyword evidence="2" id="KW-1185">Reference proteome</keyword>
<evidence type="ECO:0000313" key="1">
    <source>
        <dbReference type="EMBL" id="CAH0529203.1"/>
    </source>
</evidence>
<reference evidence="1" key="1">
    <citation type="submission" date="2021-12" db="EMBL/GenBank/DDBJ databases">
        <authorList>
            <person name="Rodrigo-Torres L."/>
            <person name="Arahal R. D."/>
            <person name="Lucena T."/>
        </authorList>
    </citation>
    <scope>NUCLEOTIDE SEQUENCE</scope>
    <source>
        <strain evidence="1">CECT 8226</strain>
    </source>
</reference>
<dbReference type="EMBL" id="CAKLCM010000003">
    <property type="protein sequence ID" value="CAH0529203.1"/>
    <property type="molecule type" value="Genomic_DNA"/>
</dbReference>
<accession>A0ABN8DM56</accession>
<protein>
    <submittedName>
        <fullName evidence="1">Uncharacterized protein</fullName>
    </submittedName>
</protein>
<proteinExistence type="predicted"/>
<gene>
    <name evidence="1" type="ORF">VHP8226_03102</name>
</gene>
<evidence type="ECO:0000313" key="2">
    <source>
        <dbReference type="Proteomes" id="UP000838160"/>
    </source>
</evidence>
<organism evidence="1 2">
    <name type="scientific">Vibrio hippocampi</name>
    <dbReference type="NCBI Taxonomy" id="654686"/>
    <lineage>
        <taxon>Bacteria</taxon>
        <taxon>Pseudomonadati</taxon>
        <taxon>Pseudomonadota</taxon>
        <taxon>Gammaproteobacteria</taxon>
        <taxon>Vibrionales</taxon>
        <taxon>Vibrionaceae</taxon>
        <taxon>Vibrio</taxon>
    </lineage>
</organism>
<dbReference type="Proteomes" id="UP000838160">
    <property type="component" value="Unassembled WGS sequence"/>
</dbReference>
<comment type="caution">
    <text evidence="1">The sequence shown here is derived from an EMBL/GenBank/DDBJ whole genome shotgun (WGS) entry which is preliminary data.</text>
</comment>